<dbReference type="PROSITE" id="PS51635">
    <property type="entry name" value="PNPLA"/>
    <property type="match status" value="1"/>
</dbReference>
<evidence type="ECO:0000256" key="6">
    <source>
        <dbReference type="SAM" id="Coils"/>
    </source>
</evidence>
<dbReference type="GO" id="GO:0016042">
    <property type="term" value="P:lipid catabolic process"/>
    <property type="evidence" value="ECO:0007669"/>
    <property type="project" value="UniProtKB-UniRule"/>
</dbReference>
<evidence type="ECO:0000259" key="8">
    <source>
        <dbReference type="PROSITE" id="PS51635"/>
    </source>
</evidence>
<feature type="domain" description="PNPLA" evidence="8">
    <location>
        <begin position="164"/>
        <end position="361"/>
    </location>
</feature>
<organism evidence="9 10">
    <name type="scientific">Lactococcus lactis subsp. cremoris</name>
    <name type="common">Streptococcus cremoris</name>
    <dbReference type="NCBI Taxonomy" id="1359"/>
    <lineage>
        <taxon>Bacteria</taxon>
        <taxon>Bacillati</taxon>
        <taxon>Bacillota</taxon>
        <taxon>Bacilli</taxon>
        <taxon>Lactobacillales</taxon>
        <taxon>Streptococcaceae</taxon>
        <taxon>Lactococcus</taxon>
    </lineage>
</organism>
<dbReference type="Gene3D" id="1.10.10.10">
    <property type="entry name" value="Winged helix-like DNA-binding domain superfamily/Winged helix DNA-binding domain"/>
    <property type="match status" value="1"/>
</dbReference>
<feature type="short sequence motif" description="GXSXG" evidence="5">
    <location>
        <begin position="199"/>
        <end position="203"/>
    </location>
</feature>
<dbReference type="PROSITE" id="PS01117">
    <property type="entry name" value="HTH_MARR_1"/>
    <property type="match status" value="1"/>
</dbReference>
<keyword evidence="2 5" id="KW-0443">Lipid metabolism</keyword>
<gene>
    <name evidence="9" type="ORF">LL1196_0805</name>
</gene>
<evidence type="ECO:0000313" key="10">
    <source>
        <dbReference type="Proteomes" id="UP000663552"/>
    </source>
</evidence>
<dbReference type="SUPFAM" id="SSF52151">
    <property type="entry name" value="FabD/lysophospholipase-like"/>
    <property type="match status" value="1"/>
</dbReference>
<dbReference type="PANTHER" id="PTHR42756">
    <property type="entry name" value="TRANSCRIPTIONAL REGULATOR, MARR"/>
    <property type="match status" value="1"/>
</dbReference>
<dbReference type="GO" id="GO:0003677">
    <property type="term" value="F:DNA binding"/>
    <property type="evidence" value="ECO:0007669"/>
    <property type="project" value="UniProtKB-KW"/>
</dbReference>
<dbReference type="AlphaFoldDB" id="A0A896T966"/>
<name>A0A896T966_LACLC</name>
<accession>A0A896T966</accession>
<evidence type="ECO:0000259" key="7">
    <source>
        <dbReference type="PROSITE" id="PS50995"/>
    </source>
</evidence>
<dbReference type="SMART" id="SM00347">
    <property type="entry name" value="HTH_MARR"/>
    <property type="match status" value="1"/>
</dbReference>
<evidence type="ECO:0000256" key="5">
    <source>
        <dbReference type="PROSITE-ProRule" id="PRU01161"/>
    </source>
</evidence>
<keyword evidence="6" id="KW-0175">Coiled coil</keyword>
<dbReference type="InterPro" id="IPR036390">
    <property type="entry name" value="WH_DNA-bd_sf"/>
</dbReference>
<dbReference type="PANTHER" id="PTHR42756:SF2">
    <property type="entry name" value="MARR FAMILY REGULATORY PROTEIN"/>
    <property type="match status" value="1"/>
</dbReference>
<dbReference type="PROSITE" id="PS50995">
    <property type="entry name" value="HTH_MARR_2"/>
    <property type="match status" value="1"/>
</dbReference>
<reference evidence="9" key="1">
    <citation type="journal article" date="2020" name="Mol. Microbiol.">
        <title>The CWPS Rubik's cube: Linking diversity of cell wall polysaccharide structures with the encoded biosynthetic machinery of selected Lactococcus lactis strains.</title>
        <authorList>
            <person name="Mahony J."/>
            <person name="Frantzen C."/>
            <person name="Vinogradov E."/>
            <person name="Sadovskaya I."/>
            <person name="Theodorou I."/>
            <person name="Kelleher P."/>
            <person name="Chapot-Chartier M.P."/>
            <person name="Cambillau C."/>
            <person name="Holo H."/>
            <person name="van Sinderen D."/>
        </authorList>
    </citation>
    <scope>NUCLEOTIDE SEQUENCE</scope>
    <source>
        <strain evidence="9">1196</strain>
    </source>
</reference>
<dbReference type="EMBL" id="CP032148">
    <property type="protein sequence ID" value="QSD62452.1"/>
    <property type="molecule type" value="Genomic_DNA"/>
</dbReference>
<dbReference type="InterPro" id="IPR000835">
    <property type="entry name" value="HTH_MarR-typ"/>
</dbReference>
<dbReference type="PRINTS" id="PR00598">
    <property type="entry name" value="HTHMARR"/>
</dbReference>
<dbReference type="InterPro" id="IPR016035">
    <property type="entry name" value="Acyl_Trfase/lysoPLipase"/>
</dbReference>
<dbReference type="Proteomes" id="UP000663552">
    <property type="component" value="Chromosome"/>
</dbReference>
<dbReference type="Pfam" id="PF12802">
    <property type="entry name" value="MarR_2"/>
    <property type="match status" value="1"/>
</dbReference>
<feature type="active site" description="Proton acceptor" evidence="5">
    <location>
        <position position="347"/>
    </location>
</feature>
<dbReference type="GO" id="GO:0016787">
    <property type="term" value="F:hydrolase activity"/>
    <property type="evidence" value="ECO:0007669"/>
    <property type="project" value="UniProtKB-UniRule"/>
</dbReference>
<keyword evidence="1" id="KW-0805">Transcription regulation</keyword>
<dbReference type="SUPFAM" id="SSF46785">
    <property type="entry name" value="Winged helix' DNA-binding domain"/>
    <property type="match status" value="1"/>
</dbReference>
<proteinExistence type="predicted"/>
<feature type="short sequence motif" description="DGA/G" evidence="5">
    <location>
        <begin position="347"/>
        <end position="349"/>
    </location>
</feature>
<feature type="domain" description="HTH marR-type" evidence="7">
    <location>
        <begin position="1"/>
        <end position="143"/>
    </location>
</feature>
<keyword evidence="5" id="KW-0378">Hydrolase</keyword>
<evidence type="ECO:0000256" key="1">
    <source>
        <dbReference type="ARBA" id="ARBA00023015"/>
    </source>
</evidence>
<dbReference type="InterPro" id="IPR002641">
    <property type="entry name" value="PNPLA_dom"/>
</dbReference>
<keyword evidence="3" id="KW-0238">DNA-binding</keyword>
<keyword evidence="5" id="KW-0442">Lipid degradation</keyword>
<protein>
    <submittedName>
        <fullName evidence="9">FabD/lysophospholipase-like protein patatin family</fullName>
    </submittedName>
</protein>
<keyword evidence="4" id="KW-0804">Transcription</keyword>
<evidence type="ECO:0000256" key="2">
    <source>
        <dbReference type="ARBA" id="ARBA00023098"/>
    </source>
</evidence>
<evidence type="ECO:0000256" key="3">
    <source>
        <dbReference type="ARBA" id="ARBA00023125"/>
    </source>
</evidence>
<dbReference type="GO" id="GO:0003700">
    <property type="term" value="F:DNA-binding transcription factor activity"/>
    <property type="evidence" value="ECO:0007669"/>
    <property type="project" value="InterPro"/>
</dbReference>
<sequence length="442" mass="50420">MKDNQYEYHGVQFIGKLSSEIYRRGYIYFTKRLLPFGINYIQLLCLISLYIKDNQSQEQITDDLSIDKSSVHRAIRSLIEKEYVVRVRDEHDKRAYRVSLTKKARAIQSQIEEMTKERENLLSEGIDPKEKEIAFKVLNQMIQKANQIYEKEKRKNDEKNKKAVVLGGGGHFGIAWELGYLRGLEEGGLPIREADIFVGTSAGSQASVIVTSDKDWDLIWKEQIEKEIDEITPISDEKMGELFKTFENIAQTAHSAEEWITAEAEISKQTKAFITNQERLDMLKERYGSGQASWNNKLRIVATSIEDINRKVFDETSNVDIYTALQASAALQGVWPSVEINGKHFFDGGSFSMENPDLVNDADKMIVFSTGLPVAVPYKLDELLTQLEEKGTQTTLVLPSEKVMNILKAFHYNTVEAKMRPTVAEAAREQGRADAPFIKKNW</sequence>
<feature type="active site" description="Nucleophile" evidence="5">
    <location>
        <position position="201"/>
    </location>
</feature>
<dbReference type="Pfam" id="PF01734">
    <property type="entry name" value="Patatin"/>
    <property type="match status" value="1"/>
</dbReference>
<dbReference type="InterPro" id="IPR036388">
    <property type="entry name" value="WH-like_DNA-bd_sf"/>
</dbReference>
<evidence type="ECO:0000256" key="4">
    <source>
        <dbReference type="ARBA" id="ARBA00023163"/>
    </source>
</evidence>
<feature type="short sequence motif" description="GXGXXG" evidence="5">
    <location>
        <begin position="168"/>
        <end position="173"/>
    </location>
</feature>
<dbReference type="Gene3D" id="3.40.1090.10">
    <property type="entry name" value="Cytosolic phospholipase A2 catalytic domain"/>
    <property type="match status" value="1"/>
</dbReference>
<evidence type="ECO:0000313" key="9">
    <source>
        <dbReference type="EMBL" id="QSD62452.1"/>
    </source>
</evidence>
<dbReference type="InterPro" id="IPR023187">
    <property type="entry name" value="Tscrpt_reg_MarR-type_CS"/>
</dbReference>
<feature type="coiled-coil region" evidence="6">
    <location>
        <begin position="97"/>
        <end position="162"/>
    </location>
</feature>